<gene>
    <name evidence="1" type="ORF">SDC9_188485</name>
</gene>
<dbReference type="AlphaFoldDB" id="A0A645HPF7"/>
<sequence>MGENVATLFKSIVKGKPEPAAEGHFADSLGHTARCDGPCGRDVFAVFRNGI</sequence>
<proteinExistence type="predicted"/>
<name>A0A645HPF7_9ZZZZ</name>
<protein>
    <submittedName>
        <fullName evidence="1">Uncharacterized protein</fullName>
    </submittedName>
</protein>
<organism evidence="1">
    <name type="scientific">bioreactor metagenome</name>
    <dbReference type="NCBI Taxonomy" id="1076179"/>
    <lineage>
        <taxon>unclassified sequences</taxon>
        <taxon>metagenomes</taxon>
        <taxon>ecological metagenomes</taxon>
    </lineage>
</organism>
<comment type="caution">
    <text evidence="1">The sequence shown here is derived from an EMBL/GenBank/DDBJ whole genome shotgun (WGS) entry which is preliminary data.</text>
</comment>
<dbReference type="EMBL" id="VSSQ01097687">
    <property type="protein sequence ID" value="MPN40945.1"/>
    <property type="molecule type" value="Genomic_DNA"/>
</dbReference>
<evidence type="ECO:0000313" key="1">
    <source>
        <dbReference type="EMBL" id="MPN40945.1"/>
    </source>
</evidence>
<accession>A0A645HPF7</accession>
<reference evidence="1" key="1">
    <citation type="submission" date="2019-08" db="EMBL/GenBank/DDBJ databases">
        <authorList>
            <person name="Kucharzyk K."/>
            <person name="Murdoch R.W."/>
            <person name="Higgins S."/>
            <person name="Loffler F."/>
        </authorList>
    </citation>
    <scope>NUCLEOTIDE SEQUENCE</scope>
</reference>